<proteinExistence type="inferred from homology"/>
<dbReference type="Pfam" id="PF00825">
    <property type="entry name" value="Ribonuclease_P"/>
    <property type="match status" value="1"/>
</dbReference>
<dbReference type="HAMAP" id="MF_00227">
    <property type="entry name" value="RNase_P"/>
    <property type="match status" value="1"/>
</dbReference>
<dbReference type="SUPFAM" id="SSF54211">
    <property type="entry name" value="Ribosomal protein S5 domain 2-like"/>
    <property type="match status" value="1"/>
</dbReference>
<evidence type="ECO:0000256" key="5">
    <source>
        <dbReference type="ARBA" id="ARBA00022801"/>
    </source>
</evidence>
<dbReference type="NCBIfam" id="TIGR00188">
    <property type="entry name" value="rnpA"/>
    <property type="match status" value="1"/>
</dbReference>
<evidence type="ECO:0000313" key="10">
    <source>
        <dbReference type="EMBL" id="MBB5015559.1"/>
    </source>
</evidence>
<dbReference type="InterPro" id="IPR000100">
    <property type="entry name" value="RNase_P"/>
</dbReference>
<evidence type="ECO:0000256" key="2">
    <source>
        <dbReference type="ARBA" id="ARBA00022694"/>
    </source>
</evidence>
<reference evidence="10 11" key="1">
    <citation type="submission" date="2020-08" db="EMBL/GenBank/DDBJ databases">
        <title>Genomic Encyclopedia of Type Strains, Phase IV (KMG-IV): sequencing the most valuable type-strain genomes for metagenomic binning, comparative biology and taxonomic classification.</title>
        <authorList>
            <person name="Goeker M."/>
        </authorList>
    </citation>
    <scope>NUCLEOTIDE SEQUENCE [LARGE SCALE GENOMIC DNA]</scope>
    <source>
        <strain evidence="10 11">DSM 25897</strain>
    </source>
</reference>
<dbReference type="GO" id="GO:0001682">
    <property type="term" value="P:tRNA 5'-leader removal"/>
    <property type="evidence" value="ECO:0007669"/>
    <property type="project" value="UniProtKB-UniRule"/>
</dbReference>
<keyword evidence="5 7" id="KW-0378">Hydrolase</keyword>
<dbReference type="PANTHER" id="PTHR33992:SF1">
    <property type="entry name" value="RIBONUCLEASE P PROTEIN COMPONENT"/>
    <property type="match status" value="1"/>
</dbReference>
<keyword evidence="3 7" id="KW-0540">Nuclease</keyword>
<comment type="similarity">
    <text evidence="7">Belongs to the RnpA family.</text>
</comment>
<evidence type="ECO:0000256" key="7">
    <source>
        <dbReference type="HAMAP-Rule" id="MF_00227"/>
    </source>
</evidence>
<dbReference type="GO" id="GO:0030677">
    <property type="term" value="C:ribonuclease P complex"/>
    <property type="evidence" value="ECO:0007669"/>
    <property type="project" value="TreeGrafter"/>
</dbReference>
<comment type="subunit">
    <text evidence="7">Consists of a catalytic RNA component (M1 or rnpB) and a protein subunit.</text>
</comment>
<keyword evidence="2 7" id="KW-0819">tRNA processing</keyword>
<dbReference type="Proteomes" id="UP000519004">
    <property type="component" value="Unassembled WGS sequence"/>
</dbReference>
<dbReference type="AlphaFoldDB" id="A0A7W8DEL9"/>
<evidence type="ECO:0000256" key="8">
    <source>
        <dbReference type="NCBIfam" id="TIGR00188"/>
    </source>
</evidence>
<keyword evidence="6 7" id="KW-0694">RNA-binding</keyword>
<keyword evidence="11" id="KW-1185">Reference proteome</keyword>
<dbReference type="InterPro" id="IPR020568">
    <property type="entry name" value="Ribosomal_Su5_D2-typ_SF"/>
</dbReference>
<dbReference type="GO" id="GO:0004526">
    <property type="term" value="F:ribonuclease P activity"/>
    <property type="evidence" value="ECO:0007669"/>
    <property type="project" value="UniProtKB-UniRule"/>
</dbReference>
<dbReference type="InterPro" id="IPR020539">
    <property type="entry name" value="RNase_P_CS"/>
</dbReference>
<protein>
    <recommendedName>
        <fullName evidence="7 8">Ribonuclease P protein component</fullName>
        <shortName evidence="7">RNase P protein</shortName>
        <shortName evidence="7">RNaseP protein</shortName>
        <ecNumber evidence="7 8">3.1.26.5</ecNumber>
    </recommendedName>
    <alternativeName>
        <fullName evidence="7">Protein C5</fullName>
    </alternativeName>
</protein>
<keyword evidence="4 7" id="KW-0255">Endonuclease</keyword>
<comment type="catalytic activity">
    <reaction evidence="7">
        <text>Endonucleolytic cleavage of RNA, removing 5'-extranucleotides from tRNA precursor.</text>
        <dbReference type="EC" id="3.1.26.5"/>
    </reaction>
</comment>
<gene>
    <name evidence="7" type="primary">rnpA</name>
    <name evidence="10" type="ORF">HNQ58_001463</name>
</gene>
<accession>A0A7W8DEL9</accession>
<dbReference type="GO" id="GO:0042781">
    <property type="term" value="F:3'-tRNA processing endoribonuclease activity"/>
    <property type="evidence" value="ECO:0007669"/>
    <property type="project" value="TreeGrafter"/>
</dbReference>
<dbReference type="GO" id="GO:0000049">
    <property type="term" value="F:tRNA binding"/>
    <property type="evidence" value="ECO:0007669"/>
    <property type="project" value="UniProtKB-UniRule"/>
</dbReference>
<dbReference type="Gene3D" id="3.30.230.10">
    <property type="match status" value="1"/>
</dbReference>
<dbReference type="PROSITE" id="PS00648">
    <property type="entry name" value="RIBONUCLEASE_P"/>
    <property type="match status" value="1"/>
</dbReference>
<dbReference type="RefSeq" id="WP_183948241.1">
    <property type="nucleotide sequence ID" value="NZ_JACHHX010000008.1"/>
</dbReference>
<comment type="caution">
    <text evidence="10">The sequence shown here is derived from an EMBL/GenBank/DDBJ whole genome shotgun (WGS) entry which is preliminary data.</text>
</comment>
<feature type="compositionally biased region" description="Low complexity" evidence="9">
    <location>
        <begin position="136"/>
        <end position="153"/>
    </location>
</feature>
<dbReference type="PANTHER" id="PTHR33992">
    <property type="entry name" value="RIBONUCLEASE P PROTEIN COMPONENT"/>
    <property type="match status" value="1"/>
</dbReference>
<evidence type="ECO:0000313" key="11">
    <source>
        <dbReference type="Proteomes" id="UP000519004"/>
    </source>
</evidence>
<evidence type="ECO:0000256" key="6">
    <source>
        <dbReference type="ARBA" id="ARBA00022884"/>
    </source>
</evidence>
<name>A0A7W8DEL9_9GAMM</name>
<evidence type="ECO:0000256" key="9">
    <source>
        <dbReference type="SAM" id="MobiDB-lite"/>
    </source>
</evidence>
<evidence type="ECO:0000256" key="4">
    <source>
        <dbReference type="ARBA" id="ARBA00022759"/>
    </source>
</evidence>
<feature type="region of interest" description="Disordered" evidence="9">
    <location>
        <begin position="125"/>
        <end position="153"/>
    </location>
</feature>
<comment type="function">
    <text evidence="1 7">RNaseP catalyzes the removal of the 5'-leader sequence from pre-tRNA to produce the mature 5'-terminus. It can also cleave other RNA substrates such as 4.5S RNA. The protein component plays an auxiliary but essential role in vivo by binding to the 5'-leader sequence and broadening the substrate specificity of the ribozyme.</text>
</comment>
<dbReference type="EMBL" id="JACHHX010000008">
    <property type="protein sequence ID" value="MBB5015559.1"/>
    <property type="molecule type" value="Genomic_DNA"/>
</dbReference>
<evidence type="ECO:0000256" key="3">
    <source>
        <dbReference type="ARBA" id="ARBA00022722"/>
    </source>
</evidence>
<evidence type="ECO:0000256" key="1">
    <source>
        <dbReference type="ARBA" id="ARBA00002663"/>
    </source>
</evidence>
<dbReference type="InterPro" id="IPR014721">
    <property type="entry name" value="Ribsml_uS5_D2-typ_fold_subgr"/>
</dbReference>
<organism evidence="10 11">
    <name type="scientific">Rehaibacterium terrae</name>
    <dbReference type="NCBI Taxonomy" id="1341696"/>
    <lineage>
        <taxon>Bacteria</taxon>
        <taxon>Pseudomonadati</taxon>
        <taxon>Pseudomonadota</taxon>
        <taxon>Gammaproteobacteria</taxon>
        <taxon>Lysobacterales</taxon>
        <taxon>Lysobacteraceae</taxon>
        <taxon>Rehaibacterium</taxon>
    </lineage>
</organism>
<dbReference type="EC" id="3.1.26.5" evidence="7 8"/>
<sequence>MIETDPAAPTFSFPRSARLRQPSEFQAAFAEGRRLHGTCFRLHVRPHPAGRARLGVSVSRRVDLRAVVRNRIKRLAREVFRHAAPGLAPGDYVLVAKREAAAALRAGNAAAVREELRRLFARCPSLKPGEAGGTMPASTPDAADALAPPSSDS</sequence>